<dbReference type="Pfam" id="PF01520">
    <property type="entry name" value="Amidase_3"/>
    <property type="match status" value="1"/>
</dbReference>
<dbReference type="SMART" id="SM00646">
    <property type="entry name" value="Ami_3"/>
    <property type="match status" value="1"/>
</dbReference>
<dbReference type="GO" id="GO:0008745">
    <property type="term" value="F:N-acetylmuramoyl-L-alanine amidase activity"/>
    <property type="evidence" value="ECO:0007669"/>
    <property type="project" value="InterPro"/>
</dbReference>
<dbReference type="InterPro" id="IPR007730">
    <property type="entry name" value="SPOR-like_dom"/>
</dbReference>
<dbReference type="PROSITE" id="PS51724">
    <property type="entry name" value="SPOR"/>
    <property type="match status" value="1"/>
</dbReference>
<dbReference type="InterPro" id="IPR050695">
    <property type="entry name" value="N-acetylmuramoyl_amidase_3"/>
</dbReference>
<gene>
    <name evidence="2" type="ORF">U732_3583</name>
</gene>
<dbReference type="Gene3D" id="3.40.630.40">
    <property type="entry name" value="Zn-dependent exopeptidases"/>
    <property type="match status" value="1"/>
</dbReference>
<dbReference type="PANTHER" id="PTHR30404:SF8">
    <property type="entry name" value="AUTOLYSIN PH-RELATED"/>
    <property type="match status" value="1"/>
</dbReference>
<evidence type="ECO:0000313" key="2">
    <source>
        <dbReference type="EMBL" id="KIE47936.1"/>
    </source>
</evidence>
<name>A0A0C1RC41_9CLOT</name>
<dbReference type="Proteomes" id="UP000031366">
    <property type="component" value="Unassembled WGS sequence"/>
</dbReference>
<dbReference type="InterPro" id="IPR036680">
    <property type="entry name" value="SPOR-like_sf"/>
</dbReference>
<dbReference type="Pfam" id="PF05036">
    <property type="entry name" value="SPOR"/>
    <property type="match status" value="1"/>
</dbReference>
<dbReference type="OrthoDB" id="5344211at2"/>
<reference evidence="2 3" key="1">
    <citation type="journal article" date="2015" name="Infect. Genet. Evol.">
        <title>Genomic sequences of six botulinum neurotoxin-producing strains representing three clostridial species illustrate the mobility and diversity of botulinum neurotoxin genes.</title>
        <authorList>
            <person name="Smith T.J."/>
            <person name="Hill K.K."/>
            <person name="Xie G."/>
            <person name="Foley B.T."/>
            <person name="Williamson C.H."/>
            <person name="Foster J.T."/>
            <person name="Johnson S.L."/>
            <person name="Chertkov O."/>
            <person name="Teshima H."/>
            <person name="Gibbons H.S."/>
            <person name="Johnsky L.A."/>
            <person name="Karavis M.A."/>
            <person name="Smith L.A."/>
        </authorList>
    </citation>
    <scope>NUCLEOTIDE SEQUENCE [LARGE SCALE GENOMIC DNA]</scope>
    <source>
        <strain evidence="2 3">CDC 2741</strain>
    </source>
</reference>
<evidence type="ECO:0000259" key="1">
    <source>
        <dbReference type="PROSITE" id="PS51724"/>
    </source>
</evidence>
<keyword evidence="3" id="KW-1185">Reference proteome</keyword>
<dbReference type="STRING" id="29341.RSJ17_18030"/>
<dbReference type="CDD" id="cd02696">
    <property type="entry name" value="MurNAc-LAA"/>
    <property type="match status" value="1"/>
</dbReference>
<feature type="domain" description="SPOR" evidence="1">
    <location>
        <begin position="190"/>
        <end position="265"/>
    </location>
</feature>
<evidence type="ECO:0000313" key="3">
    <source>
        <dbReference type="Proteomes" id="UP000031366"/>
    </source>
</evidence>
<dbReference type="SUPFAM" id="SSF53187">
    <property type="entry name" value="Zn-dependent exopeptidases"/>
    <property type="match status" value="1"/>
</dbReference>
<dbReference type="SUPFAM" id="SSF110997">
    <property type="entry name" value="Sporulation related repeat"/>
    <property type="match status" value="1"/>
</dbReference>
<dbReference type="AlphaFoldDB" id="A0A0C1RC41"/>
<dbReference type="GO" id="GO:0042834">
    <property type="term" value="F:peptidoglycan binding"/>
    <property type="evidence" value="ECO:0007669"/>
    <property type="project" value="InterPro"/>
</dbReference>
<dbReference type="GO" id="GO:0030288">
    <property type="term" value="C:outer membrane-bounded periplasmic space"/>
    <property type="evidence" value="ECO:0007669"/>
    <property type="project" value="TreeGrafter"/>
</dbReference>
<dbReference type="Gene3D" id="3.30.70.1070">
    <property type="entry name" value="Sporulation related repeat"/>
    <property type="match status" value="1"/>
</dbReference>
<organism evidence="2 3">
    <name type="scientific">Clostridium argentinense CDC 2741</name>
    <dbReference type="NCBI Taxonomy" id="1418104"/>
    <lineage>
        <taxon>Bacteria</taxon>
        <taxon>Bacillati</taxon>
        <taxon>Bacillota</taxon>
        <taxon>Clostridia</taxon>
        <taxon>Eubacteriales</taxon>
        <taxon>Clostridiaceae</taxon>
        <taxon>Clostridium</taxon>
    </lineage>
</organism>
<dbReference type="PANTHER" id="PTHR30404">
    <property type="entry name" value="N-ACETYLMURAMOYL-L-ALANINE AMIDASE"/>
    <property type="match status" value="1"/>
</dbReference>
<protein>
    <submittedName>
        <fullName evidence="2">Sporulation related domain protein</fullName>
    </submittedName>
</protein>
<sequence>MKIFVRFGHEILTNGSNTSAVGYLNEYAVIREYAPKVVKYLQDMGHIVKVFNPDERKYSSSSSALSAGVSEANSWGADLFVSCHVNAYTTDVATGSEVWYYTGSSASQNYATNVSREIASRLSLSNRGAKASTGLYELSATSMTAIIIEPFFVSTSKDCNAYKNTGSDKLARAIVKGLTGKEPSGGSTGGGTTTYYRVVAGSYNEKANADKRIQDLKSAGISDVFIDYNNGYYRVIAGSYTVKANAESRVQQLKTKGFDCFIAVYEL</sequence>
<dbReference type="InterPro" id="IPR002508">
    <property type="entry name" value="MurNAc-LAA_cat"/>
</dbReference>
<dbReference type="EMBL" id="AYSO01000013">
    <property type="protein sequence ID" value="KIE47936.1"/>
    <property type="molecule type" value="Genomic_DNA"/>
</dbReference>
<proteinExistence type="predicted"/>
<dbReference type="RefSeq" id="WP_052267963.1">
    <property type="nucleotide sequence ID" value="NZ_AYSO01000013.1"/>
</dbReference>
<accession>A0A0C1RC41</accession>
<comment type="caution">
    <text evidence="2">The sequence shown here is derived from an EMBL/GenBank/DDBJ whole genome shotgun (WGS) entry which is preliminary data.</text>
</comment>
<dbReference type="GO" id="GO:0009253">
    <property type="term" value="P:peptidoglycan catabolic process"/>
    <property type="evidence" value="ECO:0007669"/>
    <property type="project" value="InterPro"/>
</dbReference>